<proteinExistence type="predicted"/>
<reference evidence="2" key="1">
    <citation type="journal article" date="2024" name="IScience">
        <title>Strigolactones Initiate the Formation of Haustorium-like Structures in Castilleja.</title>
        <authorList>
            <person name="Buerger M."/>
            <person name="Peterson D."/>
            <person name="Chory J."/>
        </authorList>
    </citation>
    <scope>NUCLEOTIDE SEQUENCE [LARGE SCALE GENOMIC DNA]</scope>
</reference>
<protein>
    <submittedName>
        <fullName evidence="1">Uncharacterized protein</fullName>
    </submittedName>
</protein>
<dbReference type="EMBL" id="JAVIJP010000052">
    <property type="protein sequence ID" value="KAL3625277.1"/>
    <property type="molecule type" value="Genomic_DNA"/>
</dbReference>
<keyword evidence="2" id="KW-1185">Reference proteome</keyword>
<dbReference type="Proteomes" id="UP001632038">
    <property type="component" value="Unassembled WGS sequence"/>
</dbReference>
<sequence length="87" mass="10142">MARKVSNFSDLVQRVTASCLLYPLAGVQEDDYDDVAEEYEEEEDVDLEDEFEWRWWRSSGGWDFSGRGLGVAAVAVEEYGEWGRRRR</sequence>
<evidence type="ECO:0000313" key="2">
    <source>
        <dbReference type="Proteomes" id="UP001632038"/>
    </source>
</evidence>
<organism evidence="1 2">
    <name type="scientific">Castilleja foliolosa</name>
    <dbReference type="NCBI Taxonomy" id="1961234"/>
    <lineage>
        <taxon>Eukaryota</taxon>
        <taxon>Viridiplantae</taxon>
        <taxon>Streptophyta</taxon>
        <taxon>Embryophyta</taxon>
        <taxon>Tracheophyta</taxon>
        <taxon>Spermatophyta</taxon>
        <taxon>Magnoliopsida</taxon>
        <taxon>eudicotyledons</taxon>
        <taxon>Gunneridae</taxon>
        <taxon>Pentapetalae</taxon>
        <taxon>asterids</taxon>
        <taxon>lamiids</taxon>
        <taxon>Lamiales</taxon>
        <taxon>Orobanchaceae</taxon>
        <taxon>Pedicularideae</taxon>
        <taxon>Castillejinae</taxon>
        <taxon>Castilleja</taxon>
    </lineage>
</organism>
<accession>A0ABD3C950</accession>
<name>A0ABD3C950_9LAMI</name>
<dbReference type="AlphaFoldDB" id="A0ABD3C950"/>
<evidence type="ECO:0000313" key="1">
    <source>
        <dbReference type="EMBL" id="KAL3625277.1"/>
    </source>
</evidence>
<comment type="caution">
    <text evidence="1">The sequence shown here is derived from an EMBL/GenBank/DDBJ whole genome shotgun (WGS) entry which is preliminary data.</text>
</comment>
<gene>
    <name evidence="1" type="ORF">CASFOL_030731</name>
</gene>